<keyword evidence="5 8" id="KW-1133">Transmembrane helix</keyword>
<feature type="transmembrane region" description="Helical" evidence="8">
    <location>
        <begin position="308"/>
        <end position="330"/>
    </location>
</feature>
<feature type="transmembrane region" description="Helical" evidence="8">
    <location>
        <begin position="126"/>
        <end position="153"/>
    </location>
</feature>
<feature type="transmembrane region" description="Helical" evidence="8">
    <location>
        <begin position="533"/>
        <end position="553"/>
    </location>
</feature>
<feature type="transmembrane region" description="Helical" evidence="8">
    <location>
        <begin position="88"/>
        <end position="105"/>
    </location>
</feature>
<protein>
    <submittedName>
        <fullName evidence="10">Solute carrier family 13 member 5-like</fullName>
    </submittedName>
</protein>
<feature type="transmembrane region" description="Helical" evidence="8">
    <location>
        <begin position="573"/>
        <end position="592"/>
    </location>
</feature>
<dbReference type="InterPro" id="IPR001898">
    <property type="entry name" value="SLC13A/DASS"/>
</dbReference>
<keyword evidence="6 8" id="KW-0472">Membrane</keyword>
<evidence type="ECO:0000256" key="6">
    <source>
        <dbReference type="ARBA" id="ARBA00023136"/>
    </source>
</evidence>
<feature type="compositionally biased region" description="Low complexity" evidence="7">
    <location>
        <begin position="203"/>
        <end position="230"/>
    </location>
</feature>
<dbReference type="Proteomes" id="UP000515154">
    <property type="component" value="Unplaced"/>
</dbReference>
<keyword evidence="4 8" id="KW-0812">Transmembrane</keyword>
<feature type="transmembrane region" description="Helical" evidence="8">
    <location>
        <begin position="488"/>
        <end position="521"/>
    </location>
</feature>
<dbReference type="RefSeq" id="XP_029656291.1">
    <property type="nucleotide sequence ID" value="XM_029800431.2"/>
</dbReference>
<dbReference type="PANTHER" id="PTHR10283">
    <property type="entry name" value="SOLUTE CARRIER FAMILY 13 MEMBER"/>
    <property type="match status" value="1"/>
</dbReference>
<feature type="transmembrane region" description="Helical" evidence="8">
    <location>
        <begin position="451"/>
        <end position="468"/>
    </location>
</feature>
<comment type="subcellular location">
    <subcellularLocation>
        <location evidence="1">Membrane</location>
        <topology evidence="1">Multi-pass membrane protein</topology>
    </subcellularLocation>
</comment>
<evidence type="ECO:0000256" key="8">
    <source>
        <dbReference type="SAM" id="Phobius"/>
    </source>
</evidence>
<evidence type="ECO:0000256" key="7">
    <source>
        <dbReference type="SAM" id="MobiDB-lite"/>
    </source>
</evidence>
<feature type="transmembrane region" description="Helical" evidence="8">
    <location>
        <begin position="40"/>
        <end position="68"/>
    </location>
</feature>
<sequence length="617" mass="68013">MGVRFFLRELWTFRNIFIVILTPLLLLPIPLVLRSVEAKCAYAILVMAIYWISEALPIAVTSLLPLIMFPMLGVSPAKQVAKNYINDTSMLFVGGLVVALAIETWNLHKRIALRTLLIFGTEPKRLLLGLMVTTWFLSMWISNTATAAMMIPIADAILKQLQMADEDDTVKDNDQSLKMETYKKLDPESTKTLEKTEAIENSTQVTTAPPLPTTTTKVATTTTTTTPAETNKTDSDVTEKGLQSVMAAKTEQSHIRLCKAVCLSIAYSANVGGMGTLTGTGPNLVMKGQSDLFFSEVGLPPPVTFANWMLFGIPLSFINLIFIWFWLIVFELRQWNPKLWCCNKDGTGNNLRVRRLIQEEMRTLGNITFAEILTGVCFLVLTLLWITRDLQSAGGWKNLFKDKYVTDTTAAMFISILLFILPSKVPRFSWKGHGAGGWPTILTWKVVETRLNWGIILLLGGGFAIAAVSRESGLSTVISDNLMGLSSMTPWVMALILGFIVAMMTEITSNTATATILMPIMAELAISIRMNPLYLMFTATLACSYAFMLPVATPPNAIVFATGHLKVTDMVSAGFLINIVCVLTLTMALHTWGEAMFHFTEIPSAFLANSTAIPVTS</sequence>
<dbReference type="KEGG" id="osn:115230216"/>
<feature type="transmembrane region" description="Helical" evidence="8">
    <location>
        <begin position="404"/>
        <end position="421"/>
    </location>
</feature>
<proteinExistence type="inferred from homology"/>
<dbReference type="AlphaFoldDB" id="A0A6P7U5Q1"/>
<organism evidence="9 10">
    <name type="scientific">Octopus sinensis</name>
    <name type="common">East Asian common octopus</name>
    <dbReference type="NCBI Taxonomy" id="2607531"/>
    <lineage>
        <taxon>Eukaryota</taxon>
        <taxon>Metazoa</taxon>
        <taxon>Spiralia</taxon>
        <taxon>Lophotrochozoa</taxon>
        <taxon>Mollusca</taxon>
        <taxon>Cephalopoda</taxon>
        <taxon>Coleoidea</taxon>
        <taxon>Octopodiformes</taxon>
        <taxon>Octopoda</taxon>
        <taxon>Incirrata</taxon>
        <taxon>Octopodidae</taxon>
        <taxon>Octopus</taxon>
    </lineage>
</organism>
<keyword evidence="9" id="KW-1185">Reference proteome</keyword>
<dbReference type="InterPro" id="IPR031312">
    <property type="entry name" value="Na/sul_symport_CS"/>
</dbReference>
<accession>A0A6P7U5Q1</accession>
<dbReference type="CDD" id="cd01115">
    <property type="entry name" value="SLC13_permease"/>
    <property type="match status" value="1"/>
</dbReference>
<gene>
    <name evidence="10" type="primary">LOC115230216</name>
</gene>
<comment type="similarity">
    <text evidence="2">Belongs to the SLC13A/DASS transporter (TC 2.A.47) family. NADC subfamily.</text>
</comment>
<evidence type="ECO:0000313" key="9">
    <source>
        <dbReference type="Proteomes" id="UP000515154"/>
    </source>
</evidence>
<feature type="region of interest" description="Disordered" evidence="7">
    <location>
        <begin position="185"/>
        <end position="237"/>
    </location>
</feature>
<feature type="transmembrane region" description="Helical" evidence="8">
    <location>
        <begin position="364"/>
        <end position="384"/>
    </location>
</feature>
<reference evidence="10" key="1">
    <citation type="submission" date="2025-08" db="UniProtKB">
        <authorList>
            <consortium name="RefSeq"/>
        </authorList>
    </citation>
    <scope>IDENTIFICATION</scope>
</reference>
<name>A0A6P7U5Q1_9MOLL</name>
<evidence type="ECO:0000256" key="3">
    <source>
        <dbReference type="ARBA" id="ARBA00022448"/>
    </source>
</evidence>
<feature type="transmembrane region" description="Helical" evidence="8">
    <location>
        <begin position="12"/>
        <end position="33"/>
    </location>
</feature>
<dbReference type="Pfam" id="PF00939">
    <property type="entry name" value="Na_sulph_symp"/>
    <property type="match status" value="1"/>
</dbReference>
<dbReference type="GO" id="GO:0015141">
    <property type="term" value="F:succinate transmembrane transporter activity"/>
    <property type="evidence" value="ECO:0007669"/>
    <property type="project" value="UniProtKB-ARBA"/>
</dbReference>
<keyword evidence="3" id="KW-0813">Transport</keyword>
<evidence type="ECO:0000256" key="1">
    <source>
        <dbReference type="ARBA" id="ARBA00004141"/>
    </source>
</evidence>
<feature type="compositionally biased region" description="Basic and acidic residues" evidence="7">
    <location>
        <begin position="185"/>
        <end position="198"/>
    </location>
</feature>
<evidence type="ECO:0000256" key="4">
    <source>
        <dbReference type="ARBA" id="ARBA00022692"/>
    </source>
</evidence>
<dbReference type="GO" id="GO:0005886">
    <property type="term" value="C:plasma membrane"/>
    <property type="evidence" value="ECO:0007669"/>
    <property type="project" value="TreeGrafter"/>
</dbReference>
<evidence type="ECO:0000256" key="5">
    <source>
        <dbReference type="ARBA" id="ARBA00022989"/>
    </source>
</evidence>
<dbReference type="PROSITE" id="PS01271">
    <property type="entry name" value="NA_SULFATE"/>
    <property type="match status" value="1"/>
</dbReference>
<evidence type="ECO:0000313" key="10">
    <source>
        <dbReference type="RefSeq" id="XP_029656291.1"/>
    </source>
</evidence>
<dbReference type="PANTHER" id="PTHR10283:SF82">
    <property type="entry name" value="SOLUTE CARRIER FAMILY 13 MEMBER 2"/>
    <property type="match status" value="1"/>
</dbReference>
<evidence type="ECO:0000256" key="2">
    <source>
        <dbReference type="ARBA" id="ARBA00006772"/>
    </source>
</evidence>